<name>A0A840BPS7_9RHOO</name>
<reference evidence="3 4" key="1">
    <citation type="submission" date="2020-08" db="EMBL/GenBank/DDBJ databases">
        <title>Genomic Encyclopedia of Type Strains, Phase IV (KMG-IV): sequencing the most valuable type-strain genomes for metagenomic binning, comparative biology and taxonomic classification.</title>
        <authorList>
            <person name="Goeker M."/>
        </authorList>
    </citation>
    <scope>NUCLEOTIDE SEQUENCE [LARGE SCALE GENOMIC DNA]</scope>
    <source>
        <strain evidence="3 4">DSM 106739</strain>
    </source>
</reference>
<dbReference type="EMBL" id="JACIET010000003">
    <property type="protein sequence ID" value="MBB4014674.1"/>
    <property type="molecule type" value="Genomic_DNA"/>
</dbReference>
<dbReference type="SUPFAM" id="SSF51735">
    <property type="entry name" value="NAD(P)-binding Rossmann-fold domains"/>
    <property type="match status" value="1"/>
</dbReference>
<dbReference type="PANTHER" id="PTHR40459">
    <property type="entry name" value="CONSERVED HYPOTHETICAL ALANINE AND LEUCINE RICH PROTEIN"/>
    <property type="match status" value="1"/>
</dbReference>
<evidence type="ECO:0000259" key="2">
    <source>
        <dbReference type="Pfam" id="PF10728"/>
    </source>
</evidence>
<dbReference type="AlphaFoldDB" id="A0A840BPS7"/>
<proteinExistence type="predicted"/>
<dbReference type="Gene3D" id="1.10.1040.20">
    <property type="entry name" value="ProC-like, C-terminal domain"/>
    <property type="match status" value="1"/>
</dbReference>
<accession>A0A840BPS7</accession>
<dbReference type="InterPro" id="IPR008927">
    <property type="entry name" value="6-PGluconate_DH-like_C_sf"/>
</dbReference>
<dbReference type="InterPro" id="IPR019665">
    <property type="entry name" value="OxRdtase/DH_put_Rossmann_dom"/>
</dbReference>
<feature type="domain" description="DUF2520" evidence="2">
    <location>
        <begin position="140"/>
        <end position="266"/>
    </location>
</feature>
<evidence type="ECO:0000313" key="3">
    <source>
        <dbReference type="EMBL" id="MBB4014674.1"/>
    </source>
</evidence>
<dbReference type="Gene3D" id="3.40.50.720">
    <property type="entry name" value="NAD(P)-binding Rossmann-like Domain"/>
    <property type="match status" value="1"/>
</dbReference>
<dbReference type="InterPro" id="IPR037108">
    <property type="entry name" value="TM1727-like_C_sf"/>
</dbReference>
<organism evidence="3 4">
    <name type="scientific">Niveibacterium umoris</name>
    <dbReference type="NCBI Taxonomy" id="1193620"/>
    <lineage>
        <taxon>Bacteria</taxon>
        <taxon>Pseudomonadati</taxon>
        <taxon>Pseudomonadota</taxon>
        <taxon>Betaproteobacteria</taxon>
        <taxon>Rhodocyclales</taxon>
        <taxon>Rhodocyclaceae</taxon>
        <taxon>Niveibacterium</taxon>
    </lineage>
</organism>
<gene>
    <name evidence="3" type="ORF">GGR36_004030</name>
</gene>
<evidence type="ECO:0000259" key="1">
    <source>
        <dbReference type="Pfam" id="PF10727"/>
    </source>
</evidence>
<dbReference type="Pfam" id="PF10727">
    <property type="entry name" value="Rossmann-like"/>
    <property type="match status" value="1"/>
</dbReference>
<dbReference type="RefSeq" id="WP_183637664.1">
    <property type="nucleotide sequence ID" value="NZ_BAABLE010000008.1"/>
</dbReference>
<dbReference type="Pfam" id="PF10728">
    <property type="entry name" value="DUF2520"/>
    <property type="match status" value="1"/>
</dbReference>
<keyword evidence="4" id="KW-1185">Reference proteome</keyword>
<dbReference type="InterPro" id="IPR018931">
    <property type="entry name" value="DUF2520"/>
</dbReference>
<evidence type="ECO:0000313" key="4">
    <source>
        <dbReference type="Proteomes" id="UP000561045"/>
    </source>
</evidence>
<dbReference type="InterPro" id="IPR036291">
    <property type="entry name" value="NAD(P)-bd_dom_sf"/>
</dbReference>
<dbReference type="SUPFAM" id="SSF48179">
    <property type="entry name" value="6-phosphogluconate dehydrogenase C-terminal domain-like"/>
    <property type="match status" value="1"/>
</dbReference>
<sequence>MTTRLPRLNLIGAGRLGRSLARLWHRAGVLEIGLVCDIATDVAADAVRFIGAGTAATTTPSVPAAFTLIATRDDAIRAAAVTLANSGILRSGDIVFHCSGALTADVLSVARARDAMVASVHPMRAFADPAAATQAFAGTVCASEGDASAVAALAPLFEAIGGRRIDIAPQHKLLYHAGAVMACNHLVALMEGAVQCLEHAGLPRDDAWRALRPLVDGTLAAIDHAGTQKALTGPLARGDRETVRAECAATAALDPDIGRAYAALSALALHLTPAGHPISRSDLGLD</sequence>
<protein>
    <submittedName>
        <fullName evidence="3">Putative short-subunit dehydrogenase-like oxidoreductase (DUF2520 family)</fullName>
    </submittedName>
</protein>
<comment type="caution">
    <text evidence="3">The sequence shown here is derived from an EMBL/GenBank/DDBJ whole genome shotgun (WGS) entry which is preliminary data.</text>
</comment>
<feature type="domain" description="Putative oxidoreductase/dehydrogenase Rossmann-like" evidence="1">
    <location>
        <begin position="8"/>
        <end position="122"/>
    </location>
</feature>
<dbReference type="Proteomes" id="UP000561045">
    <property type="component" value="Unassembled WGS sequence"/>
</dbReference>
<dbReference type="PANTHER" id="PTHR40459:SF1">
    <property type="entry name" value="CONSERVED HYPOTHETICAL ALANINE AND LEUCINE RICH PROTEIN"/>
    <property type="match status" value="1"/>
</dbReference>